<dbReference type="Gene3D" id="1.10.357.10">
    <property type="entry name" value="Tetracycline Repressor, domain 2"/>
    <property type="match status" value="1"/>
</dbReference>
<dbReference type="InterPro" id="IPR001647">
    <property type="entry name" value="HTH_TetR"/>
</dbReference>
<comment type="caution">
    <text evidence="4">The sequence shown here is derived from an EMBL/GenBank/DDBJ whole genome shotgun (WGS) entry which is preliminary data.</text>
</comment>
<proteinExistence type="predicted"/>
<protein>
    <submittedName>
        <fullName evidence="4">Helix-turn-helix domain-containing protein</fullName>
    </submittedName>
</protein>
<dbReference type="RefSeq" id="WP_343185169.1">
    <property type="nucleotide sequence ID" value="NZ_JBCITM010000003.1"/>
</dbReference>
<dbReference type="Proteomes" id="UP001407405">
    <property type="component" value="Unassembled WGS sequence"/>
</dbReference>
<feature type="DNA-binding region" description="H-T-H motif" evidence="2">
    <location>
        <begin position="32"/>
        <end position="51"/>
    </location>
</feature>
<feature type="domain" description="HTH tetR-type" evidence="3">
    <location>
        <begin position="9"/>
        <end position="69"/>
    </location>
</feature>
<organism evidence="4 5">
    <name type="scientific">Anoxynatronum sibiricum</name>
    <dbReference type="NCBI Taxonomy" id="210623"/>
    <lineage>
        <taxon>Bacteria</taxon>
        <taxon>Bacillati</taxon>
        <taxon>Bacillota</taxon>
        <taxon>Clostridia</taxon>
        <taxon>Eubacteriales</taxon>
        <taxon>Clostridiaceae</taxon>
        <taxon>Anoxynatronum</taxon>
    </lineage>
</organism>
<evidence type="ECO:0000313" key="4">
    <source>
        <dbReference type="EMBL" id="MEN1759844.1"/>
    </source>
</evidence>
<keyword evidence="5" id="KW-1185">Reference proteome</keyword>
<evidence type="ECO:0000313" key="5">
    <source>
        <dbReference type="Proteomes" id="UP001407405"/>
    </source>
</evidence>
<dbReference type="SUPFAM" id="SSF46689">
    <property type="entry name" value="Homeodomain-like"/>
    <property type="match status" value="1"/>
</dbReference>
<name>A0ABU9VUQ1_9CLOT</name>
<accession>A0ABU9VUQ1</accession>
<evidence type="ECO:0000259" key="3">
    <source>
        <dbReference type="PROSITE" id="PS50977"/>
    </source>
</evidence>
<dbReference type="PROSITE" id="PS50977">
    <property type="entry name" value="HTH_TETR_2"/>
    <property type="match status" value="1"/>
</dbReference>
<keyword evidence="1 2" id="KW-0238">DNA-binding</keyword>
<evidence type="ECO:0000256" key="1">
    <source>
        <dbReference type="ARBA" id="ARBA00023125"/>
    </source>
</evidence>
<reference evidence="4 5" key="1">
    <citation type="submission" date="2024-04" db="EMBL/GenBank/DDBJ databases">
        <title>Genome sequencing and metabolic network reconstruction of aminoacids and betaine degradation by Anoxynatronum sibiricum.</title>
        <authorList>
            <person name="Detkova E.N."/>
            <person name="Boltjanskaja Y.V."/>
            <person name="Mardanov A.V."/>
            <person name="Kevbrin V."/>
        </authorList>
    </citation>
    <scope>NUCLEOTIDE SEQUENCE [LARGE SCALE GENOMIC DNA]</scope>
    <source>
        <strain evidence="4 5">Z-7981</strain>
    </source>
</reference>
<dbReference type="EMBL" id="JBCITM010000003">
    <property type="protein sequence ID" value="MEN1759844.1"/>
    <property type="molecule type" value="Genomic_DNA"/>
</dbReference>
<gene>
    <name evidence="4" type="ORF">AAIG11_05110</name>
</gene>
<sequence>MNSLSIKRLRMMAYFITAADQIIQEEGIEKATIRNIAKKAGYNGATIYNYFNDWEHLIFFTKISNLEVYKTRLYKEIPDDLSPLDELKNVFRIFVEETFKNPNDFYDLFFSRYSLQLNETVTLYHKIFPDRLKTENKRLIAMLSENDIYKRNMALVDNCLENGYFSDQETAEKINDLMILTYSGLLNRYRETESKDVQLYTNKFMEYLDMIIKLGLS</sequence>
<dbReference type="Pfam" id="PF00440">
    <property type="entry name" value="TetR_N"/>
    <property type="match status" value="1"/>
</dbReference>
<dbReference type="InterPro" id="IPR009057">
    <property type="entry name" value="Homeodomain-like_sf"/>
</dbReference>
<evidence type="ECO:0000256" key="2">
    <source>
        <dbReference type="PROSITE-ProRule" id="PRU00335"/>
    </source>
</evidence>